<proteinExistence type="predicted"/>
<feature type="transmembrane region" description="Helical" evidence="5">
    <location>
        <begin position="259"/>
        <end position="279"/>
    </location>
</feature>
<feature type="transmembrane region" description="Helical" evidence="5">
    <location>
        <begin position="353"/>
        <end position="377"/>
    </location>
</feature>
<protein>
    <recommendedName>
        <fullName evidence="11">Ligase</fullName>
    </recommendedName>
</protein>
<feature type="transmembrane region" description="Helical" evidence="5">
    <location>
        <begin position="107"/>
        <end position="125"/>
    </location>
</feature>
<evidence type="ECO:0000259" key="7">
    <source>
        <dbReference type="Pfam" id="PF11846"/>
    </source>
</evidence>
<feature type="transmembrane region" description="Helical" evidence="5">
    <location>
        <begin position="446"/>
        <end position="469"/>
    </location>
</feature>
<dbReference type="InterPro" id="IPR031726">
    <property type="entry name" value="PglL_A"/>
</dbReference>
<dbReference type="GO" id="GO:0016020">
    <property type="term" value="C:membrane"/>
    <property type="evidence" value="ECO:0007669"/>
    <property type="project" value="UniProtKB-SubCell"/>
</dbReference>
<evidence type="ECO:0000256" key="2">
    <source>
        <dbReference type="ARBA" id="ARBA00022692"/>
    </source>
</evidence>
<dbReference type="AlphaFoldDB" id="E3BGF3"/>
<dbReference type="PANTHER" id="PTHR37422">
    <property type="entry name" value="TEICHURONIC ACID BIOSYNTHESIS PROTEIN TUAE"/>
    <property type="match status" value="1"/>
</dbReference>
<keyword evidence="4 5" id="KW-0472">Membrane</keyword>
<evidence type="ECO:0000259" key="6">
    <source>
        <dbReference type="Pfam" id="PF04932"/>
    </source>
</evidence>
<keyword evidence="10" id="KW-1185">Reference proteome</keyword>
<feature type="transmembrane region" description="Helical" evidence="5">
    <location>
        <begin position="210"/>
        <end position="230"/>
    </location>
</feature>
<feature type="transmembrane region" description="Helical" evidence="5">
    <location>
        <begin position="236"/>
        <end position="252"/>
    </location>
</feature>
<feature type="transmembrane region" description="Helical" evidence="5">
    <location>
        <begin position="137"/>
        <end position="158"/>
    </location>
</feature>
<feature type="transmembrane region" description="Helical" evidence="5">
    <location>
        <begin position="23"/>
        <end position="40"/>
    </location>
</feature>
<accession>E3BGF3</accession>
<evidence type="ECO:0000313" key="10">
    <source>
        <dbReference type="Proteomes" id="UP000002943"/>
    </source>
</evidence>
<feature type="domain" description="Virulence factor membrane-bound polymerase C-terminal" evidence="7">
    <location>
        <begin position="389"/>
        <end position="572"/>
    </location>
</feature>
<evidence type="ECO:0000256" key="1">
    <source>
        <dbReference type="ARBA" id="ARBA00004141"/>
    </source>
</evidence>
<dbReference type="Pfam" id="PF11846">
    <property type="entry name" value="Wzy_C_2"/>
    <property type="match status" value="1"/>
</dbReference>
<reference evidence="9 10" key="1">
    <citation type="journal article" date="2012" name="Int. J. Syst. Evol. Microbiol.">
        <title>Vibrio caribbeanicus sp. nov., isolated from the marine sponge Scleritoderma cyanea.</title>
        <authorList>
            <person name="Hoffmann M."/>
            <person name="Monday S.R."/>
            <person name="Allard M.W."/>
            <person name="Strain E.A."/>
            <person name="Whittaker P."/>
            <person name="Naum M."/>
            <person name="McCarthy P.J."/>
            <person name="Lopez J.V."/>
            <person name="Fischer M."/>
            <person name="Brown E.W."/>
        </authorList>
    </citation>
    <scope>NUCLEOTIDE SEQUENCE [LARGE SCALE GENOMIC DNA]</scope>
    <source>
        <strain evidence="9 10">ATCC BAA-2122</strain>
    </source>
</reference>
<dbReference type="eggNOG" id="COG3307">
    <property type="taxonomic scope" value="Bacteria"/>
</dbReference>
<comment type="subcellular location">
    <subcellularLocation>
        <location evidence="1">Membrane</location>
        <topology evidence="1">Multi-pass membrane protein</topology>
    </subcellularLocation>
</comment>
<dbReference type="PANTHER" id="PTHR37422:SF21">
    <property type="entry name" value="EXOQ-LIKE PROTEIN"/>
    <property type="match status" value="1"/>
</dbReference>
<dbReference type="Proteomes" id="UP000002943">
    <property type="component" value="Unassembled WGS sequence"/>
</dbReference>
<organism evidence="9 10">
    <name type="scientific">Vibrio caribbeanicus ATCC BAA-2122</name>
    <dbReference type="NCBI Taxonomy" id="796620"/>
    <lineage>
        <taxon>Bacteria</taxon>
        <taxon>Pseudomonadati</taxon>
        <taxon>Pseudomonadota</taxon>
        <taxon>Gammaproteobacteria</taxon>
        <taxon>Vibrionales</taxon>
        <taxon>Vibrionaceae</taxon>
        <taxon>Vibrio</taxon>
    </lineage>
</organism>
<feature type="domain" description="Protein glycosylation ligase" evidence="8">
    <location>
        <begin position="174"/>
        <end position="199"/>
    </location>
</feature>
<dbReference type="STRING" id="796620.VIBC2010_08128"/>
<feature type="transmembrane region" description="Helical" evidence="5">
    <location>
        <begin position="384"/>
        <end position="401"/>
    </location>
</feature>
<feature type="transmembrane region" description="Helical" evidence="5">
    <location>
        <begin position="407"/>
        <end position="425"/>
    </location>
</feature>
<evidence type="ECO:0000256" key="3">
    <source>
        <dbReference type="ARBA" id="ARBA00022989"/>
    </source>
</evidence>
<evidence type="ECO:0000313" key="9">
    <source>
        <dbReference type="EMBL" id="EFP97896.1"/>
    </source>
</evidence>
<feature type="transmembrane region" description="Helical" evidence="5">
    <location>
        <begin position="82"/>
        <end position="101"/>
    </location>
</feature>
<keyword evidence="2 5" id="KW-0812">Transmembrane</keyword>
<dbReference type="Pfam" id="PF04932">
    <property type="entry name" value="Wzy_C"/>
    <property type="match status" value="1"/>
</dbReference>
<feature type="domain" description="O-antigen ligase-related" evidence="6">
    <location>
        <begin position="222"/>
        <end position="368"/>
    </location>
</feature>
<evidence type="ECO:0000256" key="5">
    <source>
        <dbReference type="SAM" id="Phobius"/>
    </source>
</evidence>
<evidence type="ECO:0000256" key="4">
    <source>
        <dbReference type="ARBA" id="ARBA00023136"/>
    </source>
</evidence>
<dbReference type="InterPro" id="IPR051533">
    <property type="entry name" value="WaaL-like"/>
</dbReference>
<sequence length="593" mass="67366">MATTHVSGTELEIQAPKLPLTKPFLVSIGVTFLVAMHIFMPNPGGSGLSLSFNVTTWLAISFAIALGLIHTIGRNSLRYNKLTCVLIACTILLTLPVFYTSSQPETVAVRILGLWSGLLLFIVLQQFRFNNKQKQRLLWFILLGSLIETIFGWVQYLLLTPGNILGFDPSNDLPYGIFQHPDVMASFIATGLILSAYLLTRQTTKYQSKLSILITLCSMPVLVIPLLVVLQSPTSWLSAILSVLLLTPYLWRFAIRKHLVAWLVGCLIGVMIAFIVTLFSTKVTVNTSTEPSPLSIATYSFPQSIDMLIERPFTGYGYGRFESGYIMYTARQHQLNQNYPAGIPSLTHPHNELLYWSIEGGLIPLLAIVFTSIFILARLYQTNKGSRLATFALFLPIILHSQIEYPFYHSAIHWVTLILLVYWVDQRTNRYYQLNLSAATRFIVKPFAFFLPIATLLFMLSTLHTNYVLTQFEQSTVKSRDLLANVTNLAVWSERYEWDIHVTSLNLGLIKNNTLLVEKYVHWSLPIMKEKPRPAFYRNLILAYRYLNEESKANQVLSEALFLFPDEDFSQVTSIDFTLGNPAQDRLWPNEVR</sequence>
<name>E3BGF3_9VIBR</name>
<dbReference type="RefSeq" id="WP_009600038.1">
    <property type="nucleotide sequence ID" value="NZ_AEIU01000043.1"/>
</dbReference>
<dbReference type="InterPro" id="IPR021797">
    <property type="entry name" value="Wzy_C_2"/>
</dbReference>
<dbReference type="EMBL" id="AEIU01000043">
    <property type="protein sequence ID" value="EFP97896.1"/>
    <property type="molecule type" value="Genomic_DNA"/>
</dbReference>
<dbReference type="Pfam" id="PF15864">
    <property type="entry name" value="PglL_A"/>
    <property type="match status" value="1"/>
</dbReference>
<feature type="transmembrane region" description="Helical" evidence="5">
    <location>
        <begin position="52"/>
        <end position="70"/>
    </location>
</feature>
<feature type="transmembrane region" description="Helical" evidence="5">
    <location>
        <begin position="178"/>
        <end position="198"/>
    </location>
</feature>
<gene>
    <name evidence="9" type="ORF">VIBC2010_08128</name>
</gene>
<comment type="caution">
    <text evidence="9">The sequence shown here is derived from an EMBL/GenBank/DDBJ whole genome shotgun (WGS) entry which is preliminary data.</text>
</comment>
<evidence type="ECO:0000259" key="8">
    <source>
        <dbReference type="Pfam" id="PF15864"/>
    </source>
</evidence>
<keyword evidence="3 5" id="KW-1133">Transmembrane helix</keyword>
<dbReference type="OrthoDB" id="5596698at2"/>
<evidence type="ECO:0008006" key="11">
    <source>
        <dbReference type="Google" id="ProtNLM"/>
    </source>
</evidence>
<dbReference type="InterPro" id="IPR007016">
    <property type="entry name" value="O-antigen_ligase-rel_domated"/>
</dbReference>